<dbReference type="CDD" id="cd14752">
    <property type="entry name" value="GH31_N"/>
    <property type="match status" value="1"/>
</dbReference>
<dbReference type="OrthoDB" id="526025at2759"/>
<evidence type="ECO:0000313" key="11">
    <source>
        <dbReference type="Proteomes" id="UP000007264"/>
    </source>
</evidence>
<dbReference type="SUPFAM" id="SSF51445">
    <property type="entry name" value="(Trans)glycosidases"/>
    <property type="match status" value="1"/>
</dbReference>
<dbReference type="GO" id="GO:0005975">
    <property type="term" value="P:carbohydrate metabolic process"/>
    <property type="evidence" value="ECO:0007669"/>
    <property type="project" value="InterPro"/>
</dbReference>
<accession>I0YY53</accession>
<dbReference type="CDD" id="cd06602">
    <property type="entry name" value="GH31_MGAM_SI_GAA"/>
    <property type="match status" value="1"/>
</dbReference>
<keyword evidence="4 6" id="KW-0326">Glycosidase</keyword>
<dbReference type="EMBL" id="AGSI01000008">
    <property type="protein sequence ID" value="EIE23322.1"/>
    <property type="molecule type" value="Genomic_DNA"/>
</dbReference>
<dbReference type="PROSITE" id="PS00129">
    <property type="entry name" value="GLYCOSYL_HYDROL_F31_1"/>
    <property type="match status" value="1"/>
</dbReference>
<dbReference type="InterPro" id="IPR030458">
    <property type="entry name" value="Glyco_hydro_31_AS"/>
</dbReference>
<dbReference type="InterPro" id="IPR000322">
    <property type="entry name" value="Glyco_hydro_31_TIM"/>
</dbReference>
<evidence type="ECO:0000259" key="7">
    <source>
        <dbReference type="Pfam" id="PF01055"/>
    </source>
</evidence>
<sequence length="664" mass="72858">PLLELKYSASPFGFAVVRAGGKKDVPLFNTAGSRLASLGYNALIFDCMFQDQYIEITSGIPANAVLYGLGESAPSTGLALRRDGIPYTLWTRDQAPEVPDVNNYGAHPFIMDFRPGGATHGVLLMNSNGIDVTLTPKKMQFRATGGILDLYFLAGPTPMGVMNQLTSIIGRPHMPPYWSLGLMHSKVGYMTVEYCDQVVTNYSRAQIPLETFITDNQYADAYMDFTFSDGYPQKAFRAFVDKLHAKGQRWAPIINPQIHIQPGYAAYESGIADNVFIKDISGKPFTGQLWAGAVHYPDYWANVTQRWWAKELADYHQKMPFDGLWIDMNEASNFCTGDVCYDNGKVHLSGPAAANGAPNVPPAGIFDPPYTINNNNTQVNITVKTISPAARYLDGELEYNRHNLYGLSTVISTRSILNSLIPKRSFLLTRSTFLGSGAYSAHWTGDTASTWADLRRSIANMLANGLAGNAFIGADICGFQHVATEELCSRWAAAGAWQPFSRNHHSTGFQEFYLRPTIRSLAQKVFPWRLRVLPYHYSTFYDAHTFGCSIMRPLFFSFPKDNTTALIHQQWMVGDAIMVAPILQEGVVSTSAYLPPGVWYDLYNHTAIDASAGGLNTTAQAGLADNPPVFVLGGNIVPLGPPGTNTTTALRAGNLTLLVAFPSA</sequence>
<dbReference type="InterPro" id="IPR017853">
    <property type="entry name" value="GH"/>
</dbReference>
<evidence type="ECO:0000256" key="2">
    <source>
        <dbReference type="ARBA" id="ARBA00022801"/>
    </source>
</evidence>
<dbReference type="RefSeq" id="XP_005647866.1">
    <property type="nucleotide sequence ID" value="XM_005647809.1"/>
</dbReference>
<dbReference type="SUPFAM" id="SSF51011">
    <property type="entry name" value="Glycosyl hydrolase domain"/>
    <property type="match status" value="1"/>
</dbReference>
<dbReference type="GO" id="GO:0030246">
    <property type="term" value="F:carbohydrate binding"/>
    <property type="evidence" value="ECO:0007669"/>
    <property type="project" value="InterPro"/>
</dbReference>
<dbReference type="Gene3D" id="2.60.40.1760">
    <property type="entry name" value="glycosyl hydrolase (family 31)"/>
    <property type="match status" value="1"/>
</dbReference>
<keyword evidence="3" id="KW-0325">Glycoprotein</keyword>
<evidence type="ECO:0000256" key="4">
    <source>
        <dbReference type="ARBA" id="ARBA00023295"/>
    </source>
</evidence>
<dbReference type="Proteomes" id="UP000007264">
    <property type="component" value="Unassembled WGS sequence"/>
</dbReference>
<evidence type="ECO:0000313" key="10">
    <source>
        <dbReference type="EMBL" id="EIE23322.1"/>
    </source>
</evidence>
<evidence type="ECO:0000256" key="1">
    <source>
        <dbReference type="ARBA" id="ARBA00007806"/>
    </source>
</evidence>
<dbReference type="InterPro" id="IPR013780">
    <property type="entry name" value="Glyco_hydro_b"/>
</dbReference>
<evidence type="ECO:0000256" key="5">
    <source>
        <dbReference type="ARBA" id="ARBA00041343"/>
    </source>
</evidence>
<dbReference type="Gene3D" id="3.20.20.80">
    <property type="entry name" value="Glycosidases"/>
    <property type="match status" value="1"/>
</dbReference>
<comment type="caution">
    <text evidence="10">The sequence shown here is derived from an EMBL/GenBank/DDBJ whole genome shotgun (WGS) entry which is preliminary data.</text>
</comment>
<gene>
    <name evidence="10" type="ORF">COCSUDRAFT_928</name>
</gene>
<dbReference type="KEGG" id="csl:COCSUDRAFT_928"/>
<organism evidence="10 11">
    <name type="scientific">Coccomyxa subellipsoidea (strain C-169)</name>
    <name type="common">Green microalga</name>
    <dbReference type="NCBI Taxonomy" id="574566"/>
    <lineage>
        <taxon>Eukaryota</taxon>
        <taxon>Viridiplantae</taxon>
        <taxon>Chlorophyta</taxon>
        <taxon>core chlorophytes</taxon>
        <taxon>Trebouxiophyceae</taxon>
        <taxon>Trebouxiophyceae incertae sedis</taxon>
        <taxon>Coccomyxaceae</taxon>
        <taxon>Coccomyxa</taxon>
        <taxon>Coccomyxa subellipsoidea</taxon>
    </lineage>
</organism>
<comment type="similarity">
    <text evidence="1 6">Belongs to the glycosyl hydrolase 31 family.</text>
</comment>
<evidence type="ECO:0000259" key="8">
    <source>
        <dbReference type="Pfam" id="PF13802"/>
    </source>
</evidence>
<feature type="domain" description="Glycoside hydrolase family 31 TIM barrel" evidence="7">
    <location>
        <begin position="172"/>
        <end position="538"/>
    </location>
</feature>
<dbReference type="InterPro" id="IPR048395">
    <property type="entry name" value="Glyco_hydro_31_C"/>
</dbReference>
<dbReference type="AlphaFoldDB" id="I0YY53"/>
<keyword evidence="11" id="KW-1185">Reference proteome</keyword>
<dbReference type="Gene3D" id="2.60.40.1180">
    <property type="entry name" value="Golgi alpha-mannosidase II"/>
    <property type="match status" value="1"/>
</dbReference>
<feature type="domain" description="Glycosyl hydrolase family 31 C-terminal" evidence="9">
    <location>
        <begin position="549"/>
        <end position="637"/>
    </location>
</feature>
<feature type="non-terminal residue" evidence="10">
    <location>
        <position position="664"/>
    </location>
</feature>
<dbReference type="Pfam" id="PF21365">
    <property type="entry name" value="Glyco_hydro_31_3rd"/>
    <property type="match status" value="1"/>
</dbReference>
<reference evidence="10 11" key="1">
    <citation type="journal article" date="2012" name="Genome Biol.">
        <title>The genome of the polar eukaryotic microalga coccomyxa subellipsoidea reveals traits of cold adaptation.</title>
        <authorList>
            <person name="Blanc G."/>
            <person name="Agarkova I."/>
            <person name="Grimwood J."/>
            <person name="Kuo A."/>
            <person name="Brueggeman A."/>
            <person name="Dunigan D."/>
            <person name="Gurnon J."/>
            <person name="Ladunga I."/>
            <person name="Lindquist E."/>
            <person name="Lucas S."/>
            <person name="Pangilinan J."/>
            <person name="Proschold T."/>
            <person name="Salamov A."/>
            <person name="Schmutz J."/>
            <person name="Weeks D."/>
            <person name="Yamada T."/>
            <person name="Claverie J.M."/>
            <person name="Grigoriev I."/>
            <person name="Van Etten J."/>
            <person name="Lomsadze A."/>
            <person name="Borodovsky M."/>
        </authorList>
    </citation>
    <scope>NUCLEOTIDE SEQUENCE [LARGE SCALE GENOMIC DNA]</scope>
    <source>
        <strain evidence="10 11">C-169</strain>
    </source>
</reference>
<evidence type="ECO:0000256" key="6">
    <source>
        <dbReference type="RuleBase" id="RU361185"/>
    </source>
</evidence>
<dbReference type="SUPFAM" id="SSF74650">
    <property type="entry name" value="Galactose mutarotase-like"/>
    <property type="match status" value="1"/>
</dbReference>
<evidence type="ECO:0000259" key="9">
    <source>
        <dbReference type="Pfam" id="PF21365"/>
    </source>
</evidence>
<feature type="domain" description="Glycoside hydrolase family 31 N-terminal" evidence="8">
    <location>
        <begin position="54"/>
        <end position="128"/>
    </location>
</feature>
<dbReference type="InterPro" id="IPR025887">
    <property type="entry name" value="Glyco_hydro_31_N_dom"/>
</dbReference>
<dbReference type="GeneID" id="17041310"/>
<dbReference type="eggNOG" id="KOG1065">
    <property type="taxonomic scope" value="Eukaryota"/>
</dbReference>
<proteinExistence type="inferred from homology"/>
<protein>
    <recommendedName>
        <fullName evidence="5">Maltase</fullName>
    </recommendedName>
</protein>
<feature type="non-terminal residue" evidence="10">
    <location>
        <position position="1"/>
    </location>
</feature>
<dbReference type="GO" id="GO:0004553">
    <property type="term" value="F:hydrolase activity, hydrolyzing O-glycosyl compounds"/>
    <property type="evidence" value="ECO:0007669"/>
    <property type="project" value="InterPro"/>
</dbReference>
<dbReference type="Pfam" id="PF13802">
    <property type="entry name" value="Gal_mutarotas_2"/>
    <property type="match status" value="1"/>
</dbReference>
<name>I0YY53_COCSC</name>
<dbReference type="PANTHER" id="PTHR22762">
    <property type="entry name" value="ALPHA-GLUCOSIDASE"/>
    <property type="match status" value="1"/>
</dbReference>
<keyword evidence="2 6" id="KW-0378">Hydrolase</keyword>
<evidence type="ECO:0000256" key="3">
    <source>
        <dbReference type="ARBA" id="ARBA00023180"/>
    </source>
</evidence>
<dbReference type="Pfam" id="PF01055">
    <property type="entry name" value="Glyco_hydro_31_2nd"/>
    <property type="match status" value="1"/>
</dbReference>
<dbReference type="InterPro" id="IPR011013">
    <property type="entry name" value="Gal_mutarotase_sf_dom"/>
</dbReference>
<dbReference type="PANTHER" id="PTHR22762:SF133">
    <property type="entry name" value="P-TYPE DOMAIN-CONTAINING PROTEIN"/>
    <property type="match status" value="1"/>
</dbReference>